<evidence type="ECO:0000256" key="1">
    <source>
        <dbReference type="SAM" id="MobiDB-lite"/>
    </source>
</evidence>
<evidence type="ECO:0000313" key="3">
    <source>
        <dbReference type="EMBL" id="KAH7268670.1"/>
    </source>
</evidence>
<proteinExistence type="predicted"/>
<name>A0A9P9KUL6_FUSSL</name>
<keyword evidence="4" id="KW-1185">Reference proteome</keyword>
<evidence type="ECO:0000259" key="2">
    <source>
        <dbReference type="Pfam" id="PF01400"/>
    </source>
</evidence>
<sequence length="498" mass="57570">MNLQHGDRPEILHAHALSRRRSCLSVASRFIARWGQPSLEITPCLGTETYSFVVMQAINIGREPRHGWIQIVCTLTPDDRGSCRVKPKRLGPLYQGHQGTTTRQTRAAYLPAMNGYIDWIDDDLLCFCDEDDICCCFESDSYDSESSESESESESEDSDSYDFDMDQLQHLSQRHASSSRPKPTSRSQHKSTSQSRQKSSSDGAKAGLAKSNVLWPSERCNLKVRFLNGDKFDQETVKKCVTDHYNSIPMRLRFKFLEPGDPKHSDIRITFTNESKCLIGRSAENHRGEPTMWLNMHRDSKMGAEARRARRQYDILHEFGHALGMQHEHQHPECKVNWNMQVIQAKYGWSAEKVHDNFDRLTQGVKPAAYDPESIMHYPVDPGDTHSLVTYVPLATKLSEGDKRFLMAIYPKPMTTVMKPPQKPPRIVTKKPTHDDYMVQRLTAQLVMQYWMQNAMLEAIKSEERRLRRAQKEMEMMQYFFAPFVINQVVLVPCYYWY</sequence>
<dbReference type="InterPro" id="IPR001506">
    <property type="entry name" value="Peptidase_M12A"/>
</dbReference>
<dbReference type="OrthoDB" id="291007at2759"/>
<comment type="caution">
    <text evidence="3">The sequence shown here is derived from an EMBL/GenBank/DDBJ whole genome shotgun (WGS) entry which is preliminary data.</text>
</comment>
<reference evidence="3" key="1">
    <citation type="journal article" date="2021" name="Nat. Commun.">
        <title>Genetic determinants of endophytism in the Arabidopsis root mycobiome.</title>
        <authorList>
            <person name="Mesny F."/>
            <person name="Miyauchi S."/>
            <person name="Thiergart T."/>
            <person name="Pickel B."/>
            <person name="Atanasova L."/>
            <person name="Karlsson M."/>
            <person name="Huettel B."/>
            <person name="Barry K.W."/>
            <person name="Haridas S."/>
            <person name="Chen C."/>
            <person name="Bauer D."/>
            <person name="Andreopoulos W."/>
            <person name="Pangilinan J."/>
            <person name="LaButti K."/>
            <person name="Riley R."/>
            <person name="Lipzen A."/>
            <person name="Clum A."/>
            <person name="Drula E."/>
            <person name="Henrissat B."/>
            <person name="Kohler A."/>
            <person name="Grigoriev I.V."/>
            <person name="Martin F.M."/>
            <person name="Hacquard S."/>
        </authorList>
    </citation>
    <scope>NUCLEOTIDE SEQUENCE</scope>
    <source>
        <strain evidence="3">FSSC 5 MPI-SDFR-AT-0091</strain>
    </source>
</reference>
<dbReference type="GO" id="GO:0006508">
    <property type="term" value="P:proteolysis"/>
    <property type="evidence" value="ECO:0007669"/>
    <property type="project" value="InterPro"/>
</dbReference>
<feature type="compositionally biased region" description="Low complexity" evidence="1">
    <location>
        <begin position="184"/>
        <end position="201"/>
    </location>
</feature>
<feature type="region of interest" description="Disordered" evidence="1">
    <location>
        <begin position="142"/>
        <end position="161"/>
    </location>
</feature>
<feature type="region of interest" description="Disordered" evidence="1">
    <location>
        <begin position="172"/>
        <end position="208"/>
    </location>
</feature>
<gene>
    <name evidence="3" type="ORF">B0J15DRAFT_462671</name>
</gene>
<dbReference type="AlphaFoldDB" id="A0A9P9KUL6"/>
<dbReference type="SUPFAM" id="SSF55486">
    <property type="entry name" value="Metalloproteases ('zincins'), catalytic domain"/>
    <property type="match status" value="1"/>
</dbReference>
<organism evidence="3 4">
    <name type="scientific">Fusarium solani</name>
    <name type="common">Filamentous fungus</name>
    <dbReference type="NCBI Taxonomy" id="169388"/>
    <lineage>
        <taxon>Eukaryota</taxon>
        <taxon>Fungi</taxon>
        <taxon>Dikarya</taxon>
        <taxon>Ascomycota</taxon>
        <taxon>Pezizomycotina</taxon>
        <taxon>Sordariomycetes</taxon>
        <taxon>Hypocreomycetidae</taxon>
        <taxon>Hypocreales</taxon>
        <taxon>Nectriaceae</taxon>
        <taxon>Fusarium</taxon>
        <taxon>Fusarium solani species complex</taxon>
    </lineage>
</organism>
<evidence type="ECO:0000313" key="4">
    <source>
        <dbReference type="Proteomes" id="UP000736672"/>
    </source>
</evidence>
<dbReference type="Gene3D" id="3.40.390.10">
    <property type="entry name" value="Collagenase (Catalytic Domain)"/>
    <property type="match status" value="1"/>
</dbReference>
<dbReference type="EMBL" id="JAGTJS010000005">
    <property type="protein sequence ID" value="KAH7268670.1"/>
    <property type="molecule type" value="Genomic_DNA"/>
</dbReference>
<accession>A0A9P9KUL6</accession>
<dbReference type="Pfam" id="PF01400">
    <property type="entry name" value="Astacin"/>
    <property type="match status" value="1"/>
</dbReference>
<feature type="domain" description="Peptidase M12A" evidence="2">
    <location>
        <begin position="315"/>
        <end position="384"/>
    </location>
</feature>
<protein>
    <recommendedName>
        <fullName evidence="2">Peptidase M12A domain-containing protein</fullName>
    </recommendedName>
</protein>
<dbReference type="Proteomes" id="UP000736672">
    <property type="component" value="Unassembled WGS sequence"/>
</dbReference>
<dbReference type="GO" id="GO:0004222">
    <property type="term" value="F:metalloendopeptidase activity"/>
    <property type="evidence" value="ECO:0007669"/>
    <property type="project" value="InterPro"/>
</dbReference>
<dbReference type="InterPro" id="IPR024079">
    <property type="entry name" value="MetalloPept_cat_dom_sf"/>
</dbReference>
<feature type="compositionally biased region" description="Polar residues" evidence="1">
    <location>
        <begin position="172"/>
        <end position="182"/>
    </location>
</feature>